<organism evidence="4 5">
    <name type="scientific">Halopiger aswanensis</name>
    <dbReference type="NCBI Taxonomy" id="148449"/>
    <lineage>
        <taxon>Archaea</taxon>
        <taxon>Methanobacteriati</taxon>
        <taxon>Methanobacteriota</taxon>
        <taxon>Stenosarchaea group</taxon>
        <taxon>Halobacteria</taxon>
        <taxon>Halobacteriales</taxon>
        <taxon>Natrialbaceae</taxon>
        <taxon>Halopiger</taxon>
    </lineage>
</organism>
<dbReference type="CDD" id="cd09836">
    <property type="entry name" value="CBS_pair_arch"/>
    <property type="match status" value="1"/>
</dbReference>
<comment type="caution">
    <text evidence="4">The sequence shown here is derived from an EMBL/GenBank/DDBJ whole genome shotgun (WGS) entry which is preliminary data.</text>
</comment>
<evidence type="ECO:0000256" key="2">
    <source>
        <dbReference type="PROSITE-ProRule" id="PRU00703"/>
    </source>
</evidence>
<dbReference type="Proteomes" id="UP000283805">
    <property type="component" value="Unassembled WGS sequence"/>
</dbReference>
<keyword evidence="1 2" id="KW-0129">CBS domain</keyword>
<evidence type="ECO:0000259" key="3">
    <source>
        <dbReference type="PROSITE" id="PS51371"/>
    </source>
</evidence>
<sequence length="136" mass="14731">MEDIFVARVMSTSLHTVGRDTLVEDAGQLMLENNIGSVVVVGEHNELKGILTSTDFVDIVAQSHPKAETTVERYMTEDVVTASAQDGIRDAADTMIEHGFKHLPVVDEDEGVIGMVSTTDLASYLSRVQSPSPVDE</sequence>
<dbReference type="EMBL" id="RAPO01000002">
    <property type="protein sequence ID" value="RKD95515.1"/>
    <property type="molecule type" value="Genomic_DNA"/>
</dbReference>
<dbReference type="SMART" id="SM00116">
    <property type="entry name" value="CBS"/>
    <property type="match status" value="2"/>
</dbReference>
<dbReference type="InterPro" id="IPR000644">
    <property type="entry name" value="CBS_dom"/>
</dbReference>
<dbReference type="Pfam" id="PF00571">
    <property type="entry name" value="CBS"/>
    <property type="match status" value="2"/>
</dbReference>
<dbReference type="PANTHER" id="PTHR43080">
    <property type="entry name" value="CBS DOMAIN-CONTAINING PROTEIN CBSX3, MITOCHONDRIAL"/>
    <property type="match status" value="1"/>
</dbReference>
<protein>
    <submittedName>
        <fullName evidence="4">CBS domain protein</fullName>
    </submittedName>
</protein>
<dbReference type="InterPro" id="IPR051257">
    <property type="entry name" value="Diverse_CBS-Domain"/>
</dbReference>
<dbReference type="RefSeq" id="WP_120244774.1">
    <property type="nucleotide sequence ID" value="NZ_RAPO01000002.1"/>
</dbReference>
<dbReference type="OrthoDB" id="8919at2157"/>
<keyword evidence="5" id="KW-1185">Reference proteome</keyword>
<evidence type="ECO:0000313" key="5">
    <source>
        <dbReference type="Proteomes" id="UP000283805"/>
    </source>
</evidence>
<dbReference type="SUPFAM" id="SSF54631">
    <property type="entry name" value="CBS-domain pair"/>
    <property type="match status" value="1"/>
</dbReference>
<accession>A0A419WJ56</accession>
<dbReference type="AlphaFoldDB" id="A0A419WJ56"/>
<dbReference type="PROSITE" id="PS51371">
    <property type="entry name" value="CBS"/>
    <property type="match status" value="2"/>
</dbReference>
<gene>
    <name evidence="4" type="ORF">ATJ93_2373</name>
</gene>
<name>A0A419WJ56_9EURY</name>
<evidence type="ECO:0000313" key="4">
    <source>
        <dbReference type="EMBL" id="RKD95515.1"/>
    </source>
</evidence>
<dbReference type="PANTHER" id="PTHR43080:SF2">
    <property type="entry name" value="CBS DOMAIN-CONTAINING PROTEIN"/>
    <property type="match status" value="1"/>
</dbReference>
<feature type="domain" description="CBS" evidence="3">
    <location>
        <begin position="10"/>
        <end position="66"/>
    </location>
</feature>
<dbReference type="InterPro" id="IPR046342">
    <property type="entry name" value="CBS_dom_sf"/>
</dbReference>
<reference evidence="4 5" key="1">
    <citation type="submission" date="2018-09" db="EMBL/GenBank/DDBJ databases">
        <title>Genomic Encyclopedia of Archaeal and Bacterial Type Strains, Phase II (KMG-II): from individual species to whole genera.</title>
        <authorList>
            <person name="Goeker M."/>
        </authorList>
    </citation>
    <scope>NUCLEOTIDE SEQUENCE [LARGE SCALE GENOMIC DNA]</scope>
    <source>
        <strain evidence="4 5">DSM 13151</strain>
    </source>
</reference>
<dbReference type="Gene3D" id="3.10.580.10">
    <property type="entry name" value="CBS-domain"/>
    <property type="match status" value="1"/>
</dbReference>
<feature type="domain" description="CBS" evidence="3">
    <location>
        <begin position="75"/>
        <end position="134"/>
    </location>
</feature>
<proteinExistence type="predicted"/>
<evidence type="ECO:0000256" key="1">
    <source>
        <dbReference type="ARBA" id="ARBA00023122"/>
    </source>
</evidence>